<proteinExistence type="predicted"/>
<dbReference type="AlphaFoldDB" id="A0AAW1TTU7"/>
<dbReference type="EMBL" id="JARQZJ010000009">
    <property type="protein sequence ID" value="KAK9872113.1"/>
    <property type="molecule type" value="Genomic_DNA"/>
</dbReference>
<dbReference type="Proteomes" id="UP001431783">
    <property type="component" value="Unassembled WGS sequence"/>
</dbReference>
<accession>A0AAW1TTU7</accession>
<evidence type="ECO:0000313" key="2">
    <source>
        <dbReference type="Proteomes" id="UP001431783"/>
    </source>
</evidence>
<protein>
    <submittedName>
        <fullName evidence="1">Uncharacterized protein</fullName>
    </submittedName>
</protein>
<keyword evidence="2" id="KW-1185">Reference proteome</keyword>
<reference evidence="1 2" key="1">
    <citation type="submission" date="2023-03" db="EMBL/GenBank/DDBJ databases">
        <title>Genome insight into feeding habits of ladybird beetles.</title>
        <authorList>
            <person name="Li H.-S."/>
            <person name="Huang Y.-H."/>
            <person name="Pang H."/>
        </authorList>
    </citation>
    <scope>NUCLEOTIDE SEQUENCE [LARGE SCALE GENOMIC DNA]</scope>
    <source>
        <strain evidence="1">SYSU_2023b</strain>
        <tissue evidence="1">Whole body</tissue>
    </source>
</reference>
<name>A0AAW1TTU7_9CUCU</name>
<gene>
    <name evidence="1" type="ORF">WA026_016159</name>
</gene>
<organism evidence="1 2">
    <name type="scientific">Henosepilachna vigintioctopunctata</name>
    <dbReference type="NCBI Taxonomy" id="420089"/>
    <lineage>
        <taxon>Eukaryota</taxon>
        <taxon>Metazoa</taxon>
        <taxon>Ecdysozoa</taxon>
        <taxon>Arthropoda</taxon>
        <taxon>Hexapoda</taxon>
        <taxon>Insecta</taxon>
        <taxon>Pterygota</taxon>
        <taxon>Neoptera</taxon>
        <taxon>Endopterygota</taxon>
        <taxon>Coleoptera</taxon>
        <taxon>Polyphaga</taxon>
        <taxon>Cucujiformia</taxon>
        <taxon>Coccinelloidea</taxon>
        <taxon>Coccinellidae</taxon>
        <taxon>Epilachninae</taxon>
        <taxon>Epilachnini</taxon>
        <taxon>Henosepilachna</taxon>
    </lineage>
</organism>
<evidence type="ECO:0000313" key="1">
    <source>
        <dbReference type="EMBL" id="KAK9872113.1"/>
    </source>
</evidence>
<sequence>MKIFKWFPQWFTDIQVQSYSLQRWKQANNFSRREKIRGGGLILCSPSEDFLCFGELNDLSCEMHCELTATQNLLYTFNYYKRFKKSKIKQIRMSANDNIIKNSNNVSKSMWNLVNIETEKRQDIVASIPAQDFNNFFVYVPDETLKMLQGGTFEPVAEIVVSDGDTFAFRGGFI</sequence>
<comment type="caution">
    <text evidence="1">The sequence shown here is derived from an EMBL/GenBank/DDBJ whole genome shotgun (WGS) entry which is preliminary data.</text>
</comment>